<protein>
    <submittedName>
        <fullName evidence="1">Uncharacterized protein</fullName>
    </submittedName>
</protein>
<evidence type="ECO:0000313" key="2">
    <source>
        <dbReference type="Proteomes" id="UP000622797"/>
    </source>
</evidence>
<dbReference type="Proteomes" id="UP000622797">
    <property type="component" value="Unassembled WGS sequence"/>
</dbReference>
<keyword evidence="2" id="KW-1185">Reference proteome</keyword>
<proteinExistence type="predicted"/>
<gene>
    <name evidence="1" type="ORF">FSARC_2870</name>
</gene>
<name>A0A8H4XCJ8_9HYPO</name>
<comment type="caution">
    <text evidence="1">The sequence shown here is derived from an EMBL/GenBank/DDBJ whole genome shotgun (WGS) entry which is preliminary data.</text>
</comment>
<dbReference type="AlphaFoldDB" id="A0A8H4XCJ8"/>
<reference evidence="1" key="2">
    <citation type="submission" date="2020-05" db="EMBL/GenBank/DDBJ databases">
        <authorList>
            <person name="Kim H.-S."/>
            <person name="Proctor R.H."/>
            <person name="Brown D.W."/>
        </authorList>
    </citation>
    <scope>NUCLEOTIDE SEQUENCE</scope>
    <source>
        <strain evidence="1">NRRL 20472</strain>
    </source>
</reference>
<organism evidence="1 2">
    <name type="scientific">Fusarium sarcochroum</name>
    <dbReference type="NCBI Taxonomy" id="1208366"/>
    <lineage>
        <taxon>Eukaryota</taxon>
        <taxon>Fungi</taxon>
        <taxon>Dikarya</taxon>
        <taxon>Ascomycota</taxon>
        <taxon>Pezizomycotina</taxon>
        <taxon>Sordariomycetes</taxon>
        <taxon>Hypocreomycetidae</taxon>
        <taxon>Hypocreales</taxon>
        <taxon>Nectriaceae</taxon>
        <taxon>Fusarium</taxon>
        <taxon>Fusarium lateritium species complex</taxon>
    </lineage>
</organism>
<sequence length="632" mass="72961">MNCTIPQESQEAEHLHWEQHWPIPNSTEKEPQIQRWSPWTGQDRLLSDLSELGNIKAFEGNDITTRESSDRYQALDHWRWQLFLRPDFGFHAAAPALPNYPLLPISELPPRRRVTWVWVCCCCGHGAMKVAAVSNEEQVTVRDILRVDRMTNGKSDMIREHEPDVSEIPTFILPDPRWRRWERIASYIESFCHGASFILDSSVPAEIRSNTFEDTQEPRAWVSDRNYTLEGLPTPERDYGRVLDSIELYSVLQRKRFRDDACDDTIGHCRRIYINYPSGTSILALVRTAVVTQREGFSELFANYVTESPTPKIGLKDSGWWNGCFVISFTLPFFAIRTEDREDPRGACDETKPFRRRRSLSFLGTNRLWQKAPESDDSKPHRFKGFLHEAACAFMITGKSERYWTAVFLDEDFHVDQPKLSVEYEEDVVIGSIDPIIIKAELKDTATTASPRAYALASLAATLRGIVEHHTDIQDEFGASLLNHISNNRLDLTQSISYQNIQAWRNNFQDALELVMYGNLRLFRKVDEFLQQDILIGPDRLPRHPLWSSVQDEPDAVSSLRSIIESRNRLREISNDLLHFSEEAKREWSTRKRRPVGLARVSGRSNVERYNRRVHLVGPLSGECFVIMGKIL</sequence>
<dbReference type="OrthoDB" id="5097863at2759"/>
<reference evidence="1" key="1">
    <citation type="journal article" date="2020" name="BMC Genomics">
        <title>Correction to: Identification and distribution of gene clusters required for synthesis of sphingolipid metabolism inhibitors in diverse species of the filamentous fungus Fusarium.</title>
        <authorList>
            <person name="Kim H.S."/>
            <person name="Lohmar J.M."/>
            <person name="Busman M."/>
            <person name="Brown D.W."/>
            <person name="Naumann T.A."/>
            <person name="Divon H.H."/>
            <person name="Lysoe E."/>
            <person name="Uhlig S."/>
            <person name="Proctor R.H."/>
        </authorList>
    </citation>
    <scope>NUCLEOTIDE SEQUENCE</scope>
    <source>
        <strain evidence="1">NRRL 20472</strain>
    </source>
</reference>
<dbReference type="EMBL" id="JABEXW010000139">
    <property type="protein sequence ID" value="KAF4970052.1"/>
    <property type="molecule type" value="Genomic_DNA"/>
</dbReference>
<evidence type="ECO:0000313" key="1">
    <source>
        <dbReference type="EMBL" id="KAF4970052.1"/>
    </source>
</evidence>
<accession>A0A8H4XCJ8</accession>